<feature type="region of interest" description="Disordered" evidence="1">
    <location>
        <begin position="32"/>
        <end position="134"/>
    </location>
</feature>
<organism evidence="2">
    <name type="scientific">Rhipicephalus appendiculatus</name>
    <name type="common">Brown ear tick</name>
    <dbReference type="NCBI Taxonomy" id="34631"/>
    <lineage>
        <taxon>Eukaryota</taxon>
        <taxon>Metazoa</taxon>
        <taxon>Ecdysozoa</taxon>
        <taxon>Arthropoda</taxon>
        <taxon>Chelicerata</taxon>
        <taxon>Arachnida</taxon>
        <taxon>Acari</taxon>
        <taxon>Parasitiformes</taxon>
        <taxon>Ixodida</taxon>
        <taxon>Ixodoidea</taxon>
        <taxon>Ixodidae</taxon>
        <taxon>Rhipicephalinae</taxon>
        <taxon>Rhipicephalus</taxon>
        <taxon>Rhipicephalus</taxon>
    </lineage>
</organism>
<evidence type="ECO:0000313" key="2">
    <source>
        <dbReference type="EMBL" id="JAP81785.1"/>
    </source>
</evidence>
<name>A0A131YTB9_RHIAP</name>
<feature type="compositionally biased region" description="Low complexity" evidence="1">
    <location>
        <begin position="122"/>
        <end position="134"/>
    </location>
</feature>
<feature type="compositionally biased region" description="Polar residues" evidence="1">
    <location>
        <begin position="52"/>
        <end position="82"/>
    </location>
</feature>
<dbReference type="AlphaFoldDB" id="A0A131YTB9"/>
<feature type="compositionally biased region" description="Polar residues" evidence="1">
    <location>
        <begin position="89"/>
        <end position="121"/>
    </location>
</feature>
<dbReference type="EMBL" id="GEDV01006772">
    <property type="protein sequence ID" value="JAP81785.1"/>
    <property type="molecule type" value="Transcribed_RNA"/>
</dbReference>
<evidence type="ECO:0000256" key="1">
    <source>
        <dbReference type="SAM" id="MobiDB-lite"/>
    </source>
</evidence>
<proteinExistence type="predicted"/>
<sequence length="134" mass="14674">MEDSTKIPLTPGSVINVPLGAKLEMQLKLPTDSGSGIMVPAGCETDEGQTVMKKTTQSRTETQQSKRVATHGDQTVSESSQAVRKMMQDTRSMVHQSSTESNESQRVVKTTAQQQMKYTKQTFSSTSSFESSHN</sequence>
<reference evidence="2" key="1">
    <citation type="journal article" date="2016" name="Ticks Tick Borne Dis.">
        <title>De novo assembly and annotation of the salivary gland transcriptome of Rhipicephalus appendiculatus male and female ticks during blood feeding.</title>
        <authorList>
            <person name="de Castro M.H."/>
            <person name="de Klerk D."/>
            <person name="Pienaar R."/>
            <person name="Latif A.A."/>
            <person name="Rees D.J."/>
            <person name="Mans B.J."/>
        </authorList>
    </citation>
    <scope>NUCLEOTIDE SEQUENCE</scope>
    <source>
        <tissue evidence="2">Salivary glands</tissue>
    </source>
</reference>
<accession>A0A131YTB9</accession>
<protein>
    <submittedName>
        <fullName evidence="2">Uncharacterized protein</fullName>
    </submittedName>
</protein>